<protein>
    <submittedName>
        <fullName evidence="1">Uncharacterized protein</fullName>
    </submittedName>
</protein>
<organism evidence="1 2">
    <name type="scientific">Arboricoccus pini</name>
    <dbReference type="NCBI Taxonomy" id="1963835"/>
    <lineage>
        <taxon>Bacteria</taxon>
        <taxon>Pseudomonadati</taxon>
        <taxon>Pseudomonadota</taxon>
        <taxon>Alphaproteobacteria</taxon>
        <taxon>Geminicoccales</taxon>
        <taxon>Geminicoccaceae</taxon>
        <taxon>Arboricoccus</taxon>
    </lineage>
</organism>
<proteinExistence type="predicted"/>
<keyword evidence="2" id="KW-1185">Reference proteome</keyword>
<dbReference type="Proteomes" id="UP000197065">
    <property type="component" value="Unassembled WGS sequence"/>
</dbReference>
<gene>
    <name evidence="1" type="ORF">SAMN07250955_105217</name>
</gene>
<sequence>MRTELKKLSATGANLHTWRRRLILEPTLHPCRRSVISDPYTRARARGGWTQQRGALMTTATRRANAAVLDGLVKGLKFQPDATYPSNEVAQQHLISPNVPMQAVVDALVEYRFEDPRDTASFTGLLVTIGEALRRDKNCVATVYQMRPTAVSRRDIHDDGAIDNFLQGRTDRVGGYPGDTSFKGPDCVTVQLHAYDLNFAGNGKLAATAAPLIGLADFLFSARHVGHRGRCFPHSACAGEGLAGASAKWAVIEMLRGQAWIPSDEGVGTTNFIAREITVHMAGCTAPRGGHRSARAAANCPACRGRSRYGYSSGYSSPSYSSPSYYFPSGSGGGGRSSGGGTGPVRASWSKPGPAVFYTLAEVGELTPVRANVEELVSKRPEFRDVFLCHAWDDRHKAVQTNRATSVGRTGSLSPRAVAR</sequence>
<dbReference type="EMBL" id="FYEH01000005">
    <property type="protein sequence ID" value="SNB66922.1"/>
    <property type="molecule type" value="Genomic_DNA"/>
</dbReference>
<dbReference type="AlphaFoldDB" id="A0A212R4H6"/>
<accession>A0A212R4H6</accession>
<reference evidence="1 2" key="1">
    <citation type="submission" date="2017-06" db="EMBL/GenBank/DDBJ databases">
        <authorList>
            <person name="Kim H.J."/>
            <person name="Triplett B.A."/>
        </authorList>
    </citation>
    <scope>NUCLEOTIDE SEQUENCE [LARGE SCALE GENOMIC DNA]</scope>
    <source>
        <strain evidence="1 2">B29T1</strain>
    </source>
</reference>
<name>A0A212R4H6_9PROT</name>
<evidence type="ECO:0000313" key="2">
    <source>
        <dbReference type="Proteomes" id="UP000197065"/>
    </source>
</evidence>
<evidence type="ECO:0000313" key="1">
    <source>
        <dbReference type="EMBL" id="SNB66922.1"/>
    </source>
</evidence>